<dbReference type="GeneID" id="106728510"/>
<evidence type="ECO:0000313" key="3">
    <source>
        <dbReference type="RefSeq" id="XP_032318106.1"/>
    </source>
</evidence>
<organism evidence="2 3">
    <name type="scientific">Camelus ferus</name>
    <name type="common">Wild bactrian camel</name>
    <name type="synonym">Camelus bactrianus ferus</name>
    <dbReference type="NCBI Taxonomy" id="419612"/>
    <lineage>
        <taxon>Eukaryota</taxon>
        <taxon>Metazoa</taxon>
        <taxon>Chordata</taxon>
        <taxon>Craniata</taxon>
        <taxon>Vertebrata</taxon>
        <taxon>Euteleostomi</taxon>
        <taxon>Mammalia</taxon>
        <taxon>Eutheria</taxon>
        <taxon>Laurasiatheria</taxon>
        <taxon>Artiodactyla</taxon>
        <taxon>Tylopoda</taxon>
        <taxon>Camelidae</taxon>
        <taxon>Camelus</taxon>
    </lineage>
</organism>
<feature type="region of interest" description="Disordered" evidence="1">
    <location>
        <begin position="53"/>
        <end position="78"/>
    </location>
</feature>
<dbReference type="Proteomes" id="UP000694856">
    <property type="component" value="Chromosome 1"/>
</dbReference>
<reference evidence="2" key="1">
    <citation type="submission" date="2025-05" db="UniProtKB">
        <authorList>
            <consortium name="RefSeq"/>
        </authorList>
    </citation>
    <scope>NUCLEOTIDE SEQUENCE [LARGE SCALE GENOMIC DNA]</scope>
</reference>
<keyword evidence="2" id="KW-1185">Reference proteome</keyword>
<gene>
    <name evidence="3" type="primary">LOC106728510</name>
</gene>
<dbReference type="RefSeq" id="XP_032318106.1">
    <property type="nucleotide sequence ID" value="XM_032462215.1"/>
</dbReference>
<protein>
    <submittedName>
        <fullName evidence="3">Uncharacterized protein LOC106728510</fullName>
    </submittedName>
</protein>
<evidence type="ECO:0000313" key="2">
    <source>
        <dbReference type="Proteomes" id="UP000694856"/>
    </source>
</evidence>
<proteinExistence type="predicted"/>
<reference evidence="3" key="2">
    <citation type="submission" date="2025-08" db="UniProtKB">
        <authorList>
            <consortium name="RefSeq"/>
        </authorList>
    </citation>
    <scope>IDENTIFICATION</scope>
    <source>
        <tissue evidence="3">Ear skin</tissue>
    </source>
</reference>
<dbReference type="AlphaFoldDB" id="A0A8B8RJI7"/>
<accession>A0A8B8RJI7</accession>
<dbReference type="KEGG" id="cfr:106728510"/>
<name>A0A8B8RJI7_CAMFR</name>
<sequence length="223" mass="23878">MAAETGEGRGSGRCARTTAEFLRTHHCGVPAHAPLRSSCARTPAASRFPALRLEATPPGGATNHRFPRSRAPQRPGRRDAQVVIAGVLSVLRPSGHLWSSCRATSGGTVDALLALYNPVLLTVVTMLDITRPGLAHLRTGRSGIAGSYDSSVFYFLRNGHIVSHGGCISVSDRERPHLRSSINLVQTARPWALSLLLGLDETLGDLGRRTSAVTVRQLHPWAS</sequence>
<evidence type="ECO:0000256" key="1">
    <source>
        <dbReference type="SAM" id="MobiDB-lite"/>
    </source>
</evidence>